<dbReference type="RefSeq" id="XP_002294563.1">
    <property type="nucleotide sequence ID" value="XM_002294527.1"/>
</dbReference>
<accession>B8CEL5</accession>
<feature type="transmembrane region" description="Helical" evidence="1">
    <location>
        <begin position="21"/>
        <end position="38"/>
    </location>
</feature>
<sequence>MSVSTSSQASKSPPMSNNFKRTIYLHLWVIILSAFVISNKVKGPYPQALIYALNRPQWSLVHALSSMLFGGTIVLSTLMEYIVITCKKTSVIKFWFTSVPQYLDSKVVLVALTGAIVSGVGQAALAYGGLATSPKHVIGSFHLLTTFGLWWGITDVTTQKKAMEAVQNLEVEGDDGDDGVVEVPKVLKVRVLSNVVSCLFVVAMYALMVLKPGIGS</sequence>
<evidence type="ECO:0008006" key="4">
    <source>
        <dbReference type="Google" id="ProtNLM"/>
    </source>
</evidence>
<organism evidence="2 3">
    <name type="scientific">Thalassiosira pseudonana</name>
    <name type="common">Marine diatom</name>
    <name type="synonym">Cyclotella nana</name>
    <dbReference type="NCBI Taxonomy" id="35128"/>
    <lineage>
        <taxon>Eukaryota</taxon>
        <taxon>Sar</taxon>
        <taxon>Stramenopiles</taxon>
        <taxon>Ochrophyta</taxon>
        <taxon>Bacillariophyta</taxon>
        <taxon>Coscinodiscophyceae</taxon>
        <taxon>Thalassiosirophycidae</taxon>
        <taxon>Thalassiosirales</taxon>
        <taxon>Thalassiosiraceae</taxon>
        <taxon>Thalassiosira</taxon>
    </lineage>
</organism>
<evidence type="ECO:0000256" key="1">
    <source>
        <dbReference type="SAM" id="Phobius"/>
    </source>
</evidence>
<feature type="transmembrane region" description="Helical" evidence="1">
    <location>
        <begin position="107"/>
        <end position="130"/>
    </location>
</feature>
<dbReference type="HOGENOM" id="CLU_1279963_0_0_1"/>
<dbReference type="GeneID" id="7448500"/>
<evidence type="ECO:0000313" key="2">
    <source>
        <dbReference type="EMBL" id="EED87923.1"/>
    </source>
</evidence>
<feature type="transmembrane region" description="Helical" evidence="1">
    <location>
        <begin position="58"/>
        <end position="86"/>
    </location>
</feature>
<dbReference type="AlphaFoldDB" id="B8CEL5"/>
<feature type="transmembrane region" description="Helical" evidence="1">
    <location>
        <begin position="136"/>
        <end position="153"/>
    </location>
</feature>
<name>B8CEL5_THAPS</name>
<dbReference type="PaxDb" id="35128-Thaps11462"/>
<dbReference type="KEGG" id="tps:THAPSDRAFT_11462"/>
<dbReference type="InParanoid" id="B8CEL5"/>
<proteinExistence type="predicted"/>
<feature type="transmembrane region" description="Helical" evidence="1">
    <location>
        <begin position="191"/>
        <end position="210"/>
    </location>
</feature>
<keyword evidence="1" id="KW-0472">Membrane</keyword>
<gene>
    <name evidence="2" type="ORF">THAPSDRAFT_11462</name>
</gene>
<keyword evidence="1" id="KW-0812">Transmembrane</keyword>
<protein>
    <recommendedName>
        <fullName evidence="4">DUF4149 domain-containing protein</fullName>
    </recommendedName>
</protein>
<keyword evidence="1" id="KW-1133">Transmembrane helix</keyword>
<reference evidence="2 3" key="1">
    <citation type="journal article" date="2004" name="Science">
        <title>The genome of the diatom Thalassiosira pseudonana: ecology, evolution, and metabolism.</title>
        <authorList>
            <person name="Armbrust E.V."/>
            <person name="Berges J.A."/>
            <person name="Bowler C."/>
            <person name="Green B.R."/>
            <person name="Martinez D."/>
            <person name="Putnam N.H."/>
            <person name="Zhou S."/>
            <person name="Allen A.E."/>
            <person name="Apt K.E."/>
            <person name="Bechner M."/>
            <person name="Brzezinski M.A."/>
            <person name="Chaal B.K."/>
            <person name="Chiovitti A."/>
            <person name="Davis A.K."/>
            <person name="Demarest M.S."/>
            <person name="Detter J.C."/>
            <person name="Glavina T."/>
            <person name="Goodstein D."/>
            <person name="Hadi M.Z."/>
            <person name="Hellsten U."/>
            <person name="Hildebrand M."/>
            <person name="Jenkins B.D."/>
            <person name="Jurka J."/>
            <person name="Kapitonov V.V."/>
            <person name="Kroger N."/>
            <person name="Lau W.W."/>
            <person name="Lane T.W."/>
            <person name="Larimer F.W."/>
            <person name="Lippmeier J.C."/>
            <person name="Lucas S."/>
            <person name="Medina M."/>
            <person name="Montsant A."/>
            <person name="Obornik M."/>
            <person name="Parker M.S."/>
            <person name="Palenik B."/>
            <person name="Pazour G.J."/>
            <person name="Richardson P.M."/>
            <person name="Rynearson T.A."/>
            <person name="Saito M.A."/>
            <person name="Schwartz D.C."/>
            <person name="Thamatrakoln K."/>
            <person name="Valentin K."/>
            <person name="Vardi A."/>
            <person name="Wilkerson F.P."/>
            <person name="Rokhsar D.S."/>
        </authorList>
    </citation>
    <scope>NUCLEOTIDE SEQUENCE [LARGE SCALE GENOMIC DNA]</scope>
    <source>
        <strain evidence="2 3">CCMP1335</strain>
    </source>
</reference>
<reference evidence="2 3" key="2">
    <citation type="journal article" date="2008" name="Nature">
        <title>The Phaeodactylum genome reveals the evolutionary history of diatom genomes.</title>
        <authorList>
            <person name="Bowler C."/>
            <person name="Allen A.E."/>
            <person name="Badger J.H."/>
            <person name="Grimwood J."/>
            <person name="Jabbari K."/>
            <person name="Kuo A."/>
            <person name="Maheswari U."/>
            <person name="Martens C."/>
            <person name="Maumus F."/>
            <person name="Otillar R.P."/>
            <person name="Rayko E."/>
            <person name="Salamov A."/>
            <person name="Vandepoele K."/>
            <person name="Beszteri B."/>
            <person name="Gruber A."/>
            <person name="Heijde M."/>
            <person name="Katinka M."/>
            <person name="Mock T."/>
            <person name="Valentin K."/>
            <person name="Verret F."/>
            <person name="Berges J.A."/>
            <person name="Brownlee C."/>
            <person name="Cadoret J.P."/>
            <person name="Chiovitti A."/>
            <person name="Choi C.J."/>
            <person name="Coesel S."/>
            <person name="De Martino A."/>
            <person name="Detter J.C."/>
            <person name="Durkin C."/>
            <person name="Falciatore A."/>
            <person name="Fournet J."/>
            <person name="Haruta M."/>
            <person name="Huysman M.J."/>
            <person name="Jenkins B.D."/>
            <person name="Jiroutova K."/>
            <person name="Jorgensen R.E."/>
            <person name="Joubert Y."/>
            <person name="Kaplan A."/>
            <person name="Kroger N."/>
            <person name="Kroth P.G."/>
            <person name="La Roche J."/>
            <person name="Lindquist E."/>
            <person name="Lommer M."/>
            <person name="Martin-Jezequel V."/>
            <person name="Lopez P.J."/>
            <person name="Lucas S."/>
            <person name="Mangogna M."/>
            <person name="McGinnis K."/>
            <person name="Medlin L.K."/>
            <person name="Montsant A."/>
            <person name="Oudot-Le Secq M.P."/>
            <person name="Napoli C."/>
            <person name="Obornik M."/>
            <person name="Parker M.S."/>
            <person name="Petit J.L."/>
            <person name="Porcel B.M."/>
            <person name="Poulsen N."/>
            <person name="Robison M."/>
            <person name="Rychlewski L."/>
            <person name="Rynearson T.A."/>
            <person name="Schmutz J."/>
            <person name="Shapiro H."/>
            <person name="Siaut M."/>
            <person name="Stanley M."/>
            <person name="Sussman M.R."/>
            <person name="Taylor A.R."/>
            <person name="Vardi A."/>
            <person name="von Dassow P."/>
            <person name="Vyverman W."/>
            <person name="Willis A."/>
            <person name="Wyrwicz L.S."/>
            <person name="Rokhsar D.S."/>
            <person name="Weissenbach J."/>
            <person name="Armbrust E.V."/>
            <person name="Green B.R."/>
            <person name="Van de Peer Y."/>
            <person name="Grigoriev I.V."/>
        </authorList>
    </citation>
    <scope>NUCLEOTIDE SEQUENCE [LARGE SCALE GENOMIC DNA]</scope>
    <source>
        <strain evidence="2 3">CCMP1335</strain>
    </source>
</reference>
<dbReference type="EMBL" id="CM000652">
    <property type="protein sequence ID" value="EED87923.1"/>
    <property type="molecule type" value="Genomic_DNA"/>
</dbReference>
<keyword evidence="3" id="KW-1185">Reference proteome</keyword>
<dbReference type="Proteomes" id="UP000001449">
    <property type="component" value="Chromosome 20"/>
</dbReference>
<evidence type="ECO:0000313" key="3">
    <source>
        <dbReference type="Proteomes" id="UP000001449"/>
    </source>
</evidence>